<protein>
    <submittedName>
        <fullName evidence="3">Minor tail protein</fullName>
    </submittedName>
</protein>
<dbReference type="PANTHER" id="PTHR32083">
    <property type="entry name" value="CILIA AND FLAGELLA-ASSOCIATED PROTEIN 58-RELATED"/>
    <property type="match status" value="1"/>
</dbReference>
<feature type="coiled-coil region" evidence="2">
    <location>
        <begin position="789"/>
        <end position="850"/>
    </location>
</feature>
<keyword evidence="1 2" id="KW-0175">Coiled coil</keyword>
<name>A0A8S5UE11_9CAUD</name>
<evidence type="ECO:0000256" key="2">
    <source>
        <dbReference type="SAM" id="Coils"/>
    </source>
</evidence>
<feature type="coiled-coil region" evidence="2">
    <location>
        <begin position="681"/>
        <end position="708"/>
    </location>
</feature>
<dbReference type="EMBL" id="BK016070">
    <property type="protein sequence ID" value="DAF92667.1"/>
    <property type="molecule type" value="Genomic_DNA"/>
</dbReference>
<feature type="coiled-coil region" evidence="2">
    <location>
        <begin position="16"/>
        <end position="186"/>
    </location>
</feature>
<evidence type="ECO:0000313" key="3">
    <source>
        <dbReference type="EMBL" id="DAF92667.1"/>
    </source>
</evidence>
<accession>A0A8S5UE11</accession>
<evidence type="ECO:0000256" key="1">
    <source>
        <dbReference type="ARBA" id="ARBA00023054"/>
    </source>
</evidence>
<sequence length="1085" mass="118751">MADRESIYGIKYEVNIDDLKTSVAEARNKIKQANAEFNESASKLDNWADSVDGVSAKLKQLNTVLEAEKSKLAQNQKQYNSTIDLINKYTNDIDELKQKKQQAIEQYGEESSEVKELNKEINRLERAQYKAVDTAEKLKTTISNQQASVNRTERSINSYNEELEELKEAQRRAESSGRSLKEELEDIRKTSDKIESSVGELADGFTIAKGAIAGFIANGLNNLISGLKSSIEETREYRAELGKLQATAQTTGSSFDNVKDNLREVNAITNDTGAGVEGLNNLLSANFDGKLLNDITDQLLGASIKWKDTLKFEGLADGLQETLATGKAVGPFAELLERCGAVLEDFDKGLQKAIKSGNQQQYVLDYLSKYGLKDVKEAYEQNEKALIDSANATFDFNDRMAMMGKKTEPIVASVKKGFITLFDEIVKGTDSADIEGFADDITGGFNKIKGGISWFKSNLKPITVLVSGLAAAWLANKNAQLLANGAAVATKATTILMTGVTKGATLATNAHTLATNGATLAQKAFNLAQKASPLGMVTTLLIGATAAVGSYIFSLANEKTEHEKNIEAMDKEIASRKEIINTQKEAIASGLGEIENTKALNNELKNLTDQNGKVKAGYEGRVGFILNELNTALGTEMKLNNGVIEGYKELSGQIDNMIEKKRAEIIIEAQLPAYKEAVTKSLEAQTKANKLNAELTELNIEKMTKEAELVKKFGADWKNEVEAQTSGLFYQWSQLEHDTTVKEKEFNKQNKIVKGYYDDIATYEANATRLASGNAEEIAKIETSILAKKATTTQEKKALLEQQKQAEEAHLQYLKDKYKGTNDTIELQQIESQQRKVQNVQNELDAMTSTVDTKKGGYVTAWDIMNNAVLGILNSKKDQFSKAGADSAEAVKSGMNSKGSPLFTAATVLAQNSADKFSNEYQRFYNAGAHAADGIEKGSSSKNSSIFGAMASLASGMVKIFRKNLEIKSPSRIFMKLASYIPEGIRKGIEQNKSRAISAVEKMTSEVAAAGEKIKSNIYLNDVKTKLKTTIAKQAPQMALAGAGSSNISNVTFNQYNTSPKALDSLEVYRNTQKQINLFKKWKGQ</sequence>
<organism evidence="3">
    <name type="scientific">Myoviridae sp. ct1AP5</name>
    <dbReference type="NCBI Taxonomy" id="2825017"/>
    <lineage>
        <taxon>Viruses</taxon>
        <taxon>Duplodnaviria</taxon>
        <taxon>Heunggongvirae</taxon>
        <taxon>Uroviricota</taxon>
        <taxon>Caudoviricetes</taxon>
    </lineage>
</organism>
<reference evidence="3" key="1">
    <citation type="journal article" date="2021" name="Proc. Natl. Acad. Sci. U.S.A.">
        <title>A Catalog of Tens of Thousands of Viruses from Human Metagenomes Reveals Hidden Associations with Chronic Diseases.</title>
        <authorList>
            <person name="Tisza M.J."/>
            <person name="Buck C.B."/>
        </authorList>
    </citation>
    <scope>NUCLEOTIDE SEQUENCE</scope>
    <source>
        <strain evidence="3">Ct1AP5</strain>
    </source>
</reference>
<proteinExistence type="predicted"/>
<dbReference type="PANTHER" id="PTHR32083:SF0">
    <property type="entry name" value="CILIA AND FLAGELLA-ASSOCIATED PROTEIN 58"/>
    <property type="match status" value="1"/>
</dbReference>
<dbReference type="Gene3D" id="1.10.287.1490">
    <property type="match status" value="1"/>
</dbReference>
<dbReference type="SUPFAM" id="SSF57997">
    <property type="entry name" value="Tropomyosin"/>
    <property type="match status" value="1"/>
</dbReference>